<reference evidence="11" key="1">
    <citation type="submission" date="2018-03" db="EMBL/GenBank/DDBJ databases">
        <authorList>
            <person name="Sun L."/>
            <person name="Liu H."/>
            <person name="Chen W."/>
            <person name="Huang K."/>
            <person name="Liu W."/>
            <person name="Gao X."/>
        </authorList>
    </citation>
    <scope>NUCLEOTIDE SEQUENCE [LARGE SCALE GENOMIC DNA]</scope>
    <source>
        <strain evidence="11">SH9</strain>
    </source>
</reference>
<keyword evidence="5 8" id="KW-0812">Transmembrane</keyword>
<dbReference type="Gene3D" id="3.30.565.10">
    <property type="entry name" value="Histidine kinase-like ATPase, C-terminal domain"/>
    <property type="match status" value="1"/>
</dbReference>
<comment type="caution">
    <text evidence="10">The sequence shown here is derived from an EMBL/GenBank/DDBJ whole genome shotgun (WGS) entry which is preliminary data.</text>
</comment>
<feature type="transmembrane region" description="Helical" evidence="8">
    <location>
        <begin position="168"/>
        <end position="191"/>
    </location>
</feature>
<comment type="catalytic activity">
    <reaction evidence="1">
        <text>ATP + protein L-histidine = ADP + protein N-phospho-L-histidine.</text>
        <dbReference type="EC" id="2.7.13.3"/>
    </reaction>
</comment>
<dbReference type="PANTHER" id="PTHR45436:SF5">
    <property type="entry name" value="SENSOR HISTIDINE KINASE TRCS"/>
    <property type="match status" value="1"/>
</dbReference>
<dbReference type="PANTHER" id="PTHR45436">
    <property type="entry name" value="SENSOR HISTIDINE KINASE YKOH"/>
    <property type="match status" value="1"/>
</dbReference>
<evidence type="ECO:0000256" key="1">
    <source>
        <dbReference type="ARBA" id="ARBA00000085"/>
    </source>
</evidence>
<dbReference type="SMART" id="SM00388">
    <property type="entry name" value="HisKA"/>
    <property type="match status" value="1"/>
</dbReference>
<evidence type="ECO:0000256" key="8">
    <source>
        <dbReference type="SAM" id="Phobius"/>
    </source>
</evidence>
<accession>A0A2T1HVE5</accession>
<evidence type="ECO:0000256" key="7">
    <source>
        <dbReference type="ARBA" id="ARBA00022989"/>
    </source>
</evidence>
<keyword evidence="6 10" id="KW-0418">Kinase</keyword>
<dbReference type="CDD" id="cd00082">
    <property type="entry name" value="HisKA"/>
    <property type="match status" value="1"/>
</dbReference>
<dbReference type="SUPFAM" id="SSF55874">
    <property type="entry name" value="ATPase domain of HSP90 chaperone/DNA topoisomerase II/histidine kinase"/>
    <property type="match status" value="1"/>
</dbReference>
<evidence type="ECO:0000256" key="3">
    <source>
        <dbReference type="ARBA" id="ARBA00022553"/>
    </source>
</evidence>
<dbReference type="InterPro" id="IPR005467">
    <property type="entry name" value="His_kinase_dom"/>
</dbReference>
<dbReference type="Gene3D" id="1.10.287.130">
    <property type="match status" value="1"/>
</dbReference>
<dbReference type="GO" id="GO:0000155">
    <property type="term" value="F:phosphorelay sensor kinase activity"/>
    <property type="evidence" value="ECO:0007669"/>
    <property type="project" value="InterPro"/>
</dbReference>
<dbReference type="InterPro" id="IPR003594">
    <property type="entry name" value="HATPase_dom"/>
</dbReference>
<dbReference type="GO" id="GO:0005886">
    <property type="term" value="C:plasma membrane"/>
    <property type="evidence" value="ECO:0007669"/>
    <property type="project" value="TreeGrafter"/>
</dbReference>
<keyword evidence="11" id="KW-1185">Reference proteome</keyword>
<protein>
    <recommendedName>
        <fullName evidence="2">histidine kinase</fullName>
        <ecNumber evidence="2">2.7.13.3</ecNumber>
    </recommendedName>
</protein>
<dbReference type="InterPro" id="IPR050428">
    <property type="entry name" value="TCS_sensor_his_kinase"/>
</dbReference>
<evidence type="ECO:0000256" key="5">
    <source>
        <dbReference type="ARBA" id="ARBA00022692"/>
    </source>
</evidence>
<organism evidence="10 11">
    <name type="scientific">Alsobacter soli</name>
    <dbReference type="NCBI Taxonomy" id="2109933"/>
    <lineage>
        <taxon>Bacteria</taxon>
        <taxon>Pseudomonadati</taxon>
        <taxon>Pseudomonadota</taxon>
        <taxon>Alphaproteobacteria</taxon>
        <taxon>Hyphomicrobiales</taxon>
        <taxon>Alsobacteraceae</taxon>
        <taxon>Alsobacter</taxon>
    </lineage>
</organism>
<evidence type="ECO:0000256" key="6">
    <source>
        <dbReference type="ARBA" id="ARBA00022777"/>
    </source>
</evidence>
<dbReference type="RefSeq" id="WP_106335886.1">
    <property type="nucleotide sequence ID" value="NZ_PVZS01000006.1"/>
</dbReference>
<dbReference type="InterPro" id="IPR036097">
    <property type="entry name" value="HisK_dim/P_sf"/>
</dbReference>
<keyword evidence="4" id="KW-0808">Transferase</keyword>
<dbReference type="Pfam" id="PF02518">
    <property type="entry name" value="HATPase_c"/>
    <property type="match status" value="1"/>
</dbReference>
<keyword evidence="8" id="KW-0472">Membrane</keyword>
<evidence type="ECO:0000313" key="10">
    <source>
        <dbReference type="EMBL" id="PSC05643.1"/>
    </source>
</evidence>
<dbReference type="SMART" id="SM00387">
    <property type="entry name" value="HATPase_c"/>
    <property type="match status" value="1"/>
</dbReference>
<dbReference type="InterPro" id="IPR003661">
    <property type="entry name" value="HisK_dim/P_dom"/>
</dbReference>
<dbReference type="OrthoDB" id="7818322at2"/>
<proteinExistence type="predicted"/>
<evidence type="ECO:0000256" key="4">
    <source>
        <dbReference type="ARBA" id="ARBA00022679"/>
    </source>
</evidence>
<feature type="domain" description="Histidine kinase" evidence="9">
    <location>
        <begin position="267"/>
        <end position="470"/>
    </location>
</feature>
<evidence type="ECO:0000256" key="2">
    <source>
        <dbReference type="ARBA" id="ARBA00012438"/>
    </source>
</evidence>
<evidence type="ECO:0000313" key="11">
    <source>
        <dbReference type="Proteomes" id="UP000239772"/>
    </source>
</evidence>
<dbReference type="Pfam" id="PF00512">
    <property type="entry name" value="HisKA"/>
    <property type="match status" value="1"/>
</dbReference>
<keyword evidence="3" id="KW-0597">Phosphoprotein</keyword>
<evidence type="ECO:0000259" key="9">
    <source>
        <dbReference type="PROSITE" id="PS50109"/>
    </source>
</evidence>
<dbReference type="InterPro" id="IPR036890">
    <property type="entry name" value="HATPase_C_sf"/>
</dbReference>
<dbReference type="AlphaFoldDB" id="A0A2T1HVE5"/>
<sequence length="477" mass="51560">MTERSIPLAIKLPVVVTVFMAVVAAFVSERVLVRLEETQARHLGDLATVYLDGLSSALASPVVREDVWETFDILDRARQTNAGLKPVLTVVANTAGRVIASSDPKAVPSWSELPSRFLHQGAATPAIEPRDQESEAVARVDLSTGGQVVGSIHAVFDTAPLLAERRSVLITLIGTNLALTSVLAGVAFLVVRRMMRPVGVLAGHLQAGADRGVEPIPASVIERALKEFKRLYASYNDMAVAVREREEWSQRMAEDERLASLGRLASGMAHEINNPLGGLFNALDTLRQHGERSDVRAKTLDLIERGLRGIRDVVRAALVTYRADEAPRLLHREDVDDLRLLVAPEIRRKDIALAWTNGAYAPLPLGASPVRQVLLNLLLNACEATRFGGEIRFSADVDEGQFVAVVDDDGPGPPDRLRSILESQANFVPRERGLGLLIVQRLLTDLGGSATVHPSPSGGTLIRVVVPLPSEVLADVA</sequence>
<dbReference type="EC" id="2.7.13.3" evidence="2"/>
<dbReference type="EMBL" id="PVZS01000006">
    <property type="protein sequence ID" value="PSC05643.1"/>
    <property type="molecule type" value="Genomic_DNA"/>
</dbReference>
<dbReference type="Proteomes" id="UP000239772">
    <property type="component" value="Unassembled WGS sequence"/>
</dbReference>
<dbReference type="PROSITE" id="PS50109">
    <property type="entry name" value="HIS_KIN"/>
    <property type="match status" value="1"/>
</dbReference>
<dbReference type="SUPFAM" id="SSF47384">
    <property type="entry name" value="Homodimeric domain of signal transducing histidine kinase"/>
    <property type="match status" value="1"/>
</dbReference>
<gene>
    <name evidence="10" type="ORF">SLNSH_06580</name>
</gene>
<keyword evidence="7 8" id="KW-1133">Transmembrane helix</keyword>
<feature type="transmembrane region" description="Helical" evidence="8">
    <location>
        <begin position="6"/>
        <end position="27"/>
    </location>
</feature>
<name>A0A2T1HVE5_9HYPH</name>